<dbReference type="Gene3D" id="2.60.40.2970">
    <property type="match status" value="1"/>
</dbReference>
<proteinExistence type="predicted"/>
<organism evidence="1 2">
    <name type="scientific">Aspergillus leporis</name>
    <dbReference type="NCBI Taxonomy" id="41062"/>
    <lineage>
        <taxon>Eukaryota</taxon>
        <taxon>Fungi</taxon>
        <taxon>Dikarya</taxon>
        <taxon>Ascomycota</taxon>
        <taxon>Pezizomycotina</taxon>
        <taxon>Eurotiomycetes</taxon>
        <taxon>Eurotiomycetidae</taxon>
        <taxon>Eurotiales</taxon>
        <taxon>Aspergillaceae</taxon>
        <taxon>Aspergillus</taxon>
        <taxon>Aspergillus subgen. Circumdati</taxon>
    </lineage>
</organism>
<dbReference type="EMBL" id="ML732372">
    <property type="protein sequence ID" value="KAB8068807.1"/>
    <property type="molecule type" value="Genomic_DNA"/>
</dbReference>
<dbReference type="Proteomes" id="UP000326565">
    <property type="component" value="Unassembled WGS sequence"/>
</dbReference>
<accession>A0A5N5WM79</accession>
<keyword evidence="2" id="KW-1185">Reference proteome</keyword>
<gene>
    <name evidence="1" type="ORF">BDV29DRAFT_183903</name>
</gene>
<sequence length="158" mass="17044">MSPSSALQVTITPPVISAFSEPPTVPIQVSVHNPADAPVTVLNWGTPLDPSANVLSIFEIQDITENQPVTLETIKISRRTPPSVDDLVEIPAGSSINKQVTLPLIPLTMGHDYSIQAKGIWHSVWDSPLQEVTAANLEQFGEARRGEFSSNVASIQIQ</sequence>
<protein>
    <submittedName>
        <fullName evidence="1">Uncharacterized protein</fullName>
    </submittedName>
</protein>
<dbReference type="AlphaFoldDB" id="A0A5N5WM79"/>
<name>A0A5N5WM79_9EURO</name>
<evidence type="ECO:0000313" key="2">
    <source>
        <dbReference type="Proteomes" id="UP000326565"/>
    </source>
</evidence>
<reference evidence="1 2" key="1">
    <citation type="submission" date="2019-04" db="EMBL/GenBank/DDBJ databases">
        <title>Friends and foes A comparative genomics study of 23 Aspergillus species from section Flavi.</title>
        <authorList>
            <consortium name="DOE Joint Genome Institute"/>
            <person name="Kjaerbolling I."/>
            <person name="Vesth T."/>
            <person name="Frisvad J.C."/>
            <person name="Nybo J.L."/>
            <person name="Theobald S."/>
            <person name="Kildgaard S."/>
            <person name="Isbrandt T."/>
            <person name="Kuo A."/>
            <person name="Sato A."/>
            <person name="Lyhne E.K."/>
            <person name="Kogle M.E."/>
            <person name="Wiebenga A."/>
            <person name="Kun R.S."/>
            <person name="Lubbers R.J."/>
            <person name="Makela M.R."/>
            <person name="Barry K."/>
            <person name="Chovatia M."/>
            <person name="Clum A."/>
            <person name="Daum C."/>
            <person name="Haridas S."/>
            <person name="He G."/>
            <person name="LaButti K."/>
            <person name="Lipzen A."/>
            <person name="Mondo S."/>
            <person name="Riley R."/>
            <person name="Salamov A."/>
            <person name="Simmons B.A."/>
            <person name="Magnuson J.K."/>
            <person name="Henrissat B."/>
            <person name="Mortensen U.H."/>
            <person name="Larsen T.O."/>
            <person name="Devries R.P."/>
            <person name="Grigoriev I.V."/>
            <person name="Machida M."/>
            <person name="Baker S.E."/>
            <person name="Andersen M.R."/>
        </authorList>
    </citation>
    <scope>NUCLEOTIDE SEQUENCE [LARGE SCALE GENOMIC DNA]</scope>
    <source>
        <strain evidence="1 2">CBS 151.66</strain>
    </source>
</reference>
<evidence type="ECO:0000313" key="1">
    <source>
        <dbReference type="EMBL" id="KAB8068807.1"/>
    </source>
</evidence>
<dbReference type="OrthoDB" id="4664297at2759"/>